<evidence type="ECO:0000313" key="5">
    <source>
        <dbReference type="Proteomes" id="UP000007110"/>
    </source>
</evidence>
<name>A0A7M7GHY2_STRPU</name>
<sequence length="421" mass="46041">MSLIEGIGDEVTILVTVIVAVSTVVAAWFSTSVTEQQPYWQDEPAGPGSSVDPEPPSQQSATNSEDGLVGEVIAEAFERLDSGSFSEGLPGSSETVNSTIPSSETDLGSEDQAAIVEERVIASSSDSTESVFKNEACGYEEGPKQNTASQNSSFECIDATNNVSGSSTLKTSADCPCLDTTDGVSIYEKPPSDIVEERVEDVQIHSEEQSVRRRPIPSTASDKSDSQTAHDQTDQSQSPSQTETDRDNQSEKISHDNVRRENQPQLTRDQAASGVITIRLRFLDETERVVSTNKADTLGNFRRDMFSSEMQSGQIVRLIANGQLLSEESRTLSSYGINNQQVIHCQISQASAHTQQGHQTVDTGDGEFDLGRYMVPLFACILAFMWYLRFQYRYMFNATSTLSLTAVTAVFFLALMAVWRT</sequence>
<dbReference type="GeneID" id="100894138"/>
<feature type="region of interest" description="Disordered" evidence="1">
    <location>
        <begin position="83"/>
        <end position="109"/>
    </location>
</feature>
<feature type="region of interest" description="Disordered" evidence="1">
    <location>
        <begin position="38"/>
        <end position="68"/>
    </location>
</feature>
<organism evidence="4 5">
    <name type="scientific">Strongylocentrotus purpuratus</name>
    <name type="common">Purple sea urchin</name>
    <dbReference type="NCBI Taxonomy" id="7668"/>
    <lineage>
        <taxon>Eukaryota</taxon>
        <taxon>Metazoa</taxon>
        <taxon>Echinodermata</taxon>
        <taxon>Eleutherozoa</taxon>
        <taxon>Echinozoa</taxon>
        <taxon>Echinoidea</taxon>
        <taxon>Euechinoidea</taxon>
        <taxon>Echinacea</taxon>
        <taxon>Camarodonta</taxon>
        <taxon>Echinidea</taxon>
        <taxon>Strongylocentrotidae</taxon>
        <taxon>Strongylocentrotus</taxon>
    </lineage>
</organism>
<keyword evidence="2" id="KW-1133">Transmembrane helix</keyword>
<dbReference type="SMART" id="SM00213">
    <property type="entry name" value="UBQ"/>
    <property type="match status" value="1"/>
</dbReference>
<feature type="compositionally biased region" description="Basic and acidic residues" evidence="1">
    <location>
        <begin position="243"/>
        <end position="262"/>
    </location>
</feature>
<dbReference type="InterPro" id="IPR040352">
    <property type="entry name" value="TMUB1/2"/>
</dbReference>
<keyword evidence="2" id="KW-0472">Membrane</keyword>
<keyword evidence="5" id="KW-1185">Reference proteome</keyword>
<dbReference type="Proteomes" id="UP000007110">
    <property type="component" value="Unassembled WGS sequence"/>
</dbReference>
<dbReference type="Gene3D" id="3.10.20.90">
    <property type="entry name" value="Phosphatidylinositol 3-kinase Catalytic Subunit, Chain A, domain 1"/>
    <property type="match status" value="1"/>
</dbReference>
<dbReference type="RefSeq" id="XP_003727322.1">
    <property type="nucleotide sequence ID" value="XM_003727274.3"/>
</dbReference>
<dbReference type="AlphaFoldDB" id="A0A7M7GHY2"/>
<protein>
    <recommendedName>
        <fullName evidence="3">Ubiquitin-like domain-containing protein</fullName>
    </recommendedName>
</protein>
<dbReference type="EnsemblMetazoa" id="XM_003727274">
    <property type="protein sequence ID" value="XP_003727322"/>
    <property type="gene ID" value="LOC100894138"/>
</dbReference>
<evidence type="ECO:0000256" key="2">
    <source>
        <dbReference type="SAM" id="Phobius"/>
    </source>
</evidence>
<dbReference type="GO" id="GO:0036503">
    <property type="term" value="P:ERAD pathway"/>
    <property type="evidence" value="ECO:0000318"/>
    <property type="project" value="GO_Central"/>
</dbReference>
<dbReference type="PROSITE" id="PS50053">
    <property type="entry name" value="UBIQUITIN_2"/>
    <property type="match status" value="1"/>
</dbReference>
<feature type="region of interest" description="Disordered" evidence="1">
    <location>
        <begin position="182"/>
        <end position="270"/>
    </location>
</feature>
<proteinExistence type="predicted"/>
<reference evidence="5" key="1">
    <citation type="submission" date="2015-02" db="EMBL/GenBank/DDBJ databases">
        <title>Genome sequencing for Strongylocentrotus purpuratus.</title>
        <authorList>
            <person name="Murali S."/>
            <person name="Liu Y."/>
            <person name="Vee V."/>
            <person name="English A."/>
            <person name="Wang M."/>
            <person name="Skinner E."/>
            <person name="Han Y."/>
            <person name="Muzny D.M."/>
            <person name="Worley K.C."/>
            <person name="Gibbs R.A."/>
        </authorList>
    </citation>
    <scope>NUCLEOTIDE SEQUENCE</scope>
</reference>
<feature type="transmembrane region" description="Helical" evidence="2">
    <location>
        <begin position="12"/>
        <end position="29"/>
    </location>
</feature>
<feature type="compositionally biased region" description="Polar residues" evidence="1">
    <location>
        <begin position="92"/>
        <end position="106"/>
    </location>
</feature>
<evidence type="ECO:0000259" key="3">
    <source>
        <dbReference type="PROSITE" id="PS50053"/>
    </source>
</evidence>
<dbReference type="OrthoDB" id="161999at2759"/>
<feature type="compositionally biased region" description="Polar residues" evidence="1">
    <location>
        <begin position="218"/>
        <end position="230"/>
    </location>
</feature>
<feature type="domain" description="Ubiquitin-like" evidence="3">
    <location>
        <begin position="276"/>
        <end position="352"/>
    </location>
</feature>
<reference evidence="4" key="2">
    <citation type="submission" date="2021-01" db="UniProtKB">
        <authorList>
            <consortium name="EnsemblMetazoa"/>
        </authorList>
    </citation>
    <scope>IDENTIFICATION</scope>
</reference>
<evidence type="ECO:0000313" key="4">
    <source>
        <dbReference type="EnsemblMetazoa" id="XP_003727322"/>
    </source>
</evidence>
<feature type="transmembrane region" description="Helical" evidence="2">
    <location>
        <begin position="370"/>
        <end position="388"/>
    </location>
</feature>
<dbReference type="FunCoup" id="A0A7M7GHY2">
    <property type="interactions" value="961"/>
</dbReference>
<keyword evidence="2" id="KW-0812">Transmembrane</keyword>
<dbReference type="InterPro" id="IPR029071">
    <property type="entry name" value="Ubiquitin-like_domsf"/>
</dbReference>
<feature type="compositionally biased region" description="Basic and acidic residues" evidence="1">
    <location>
        <begin position="195"/>
        <end position="211"/>
    </location>
</feature>
<dbReference type="SUPFAM" id="SSF54236">
    <property type="entry name" value="Ubiquitin-like"/>
    <property type="match status" value="1"/>
</dbReference>
<dbReference type="InParanoid" id="A0A7M7GHY2"/>
<dbReference type="PANTHER" id="PTHR14557:SF5">
    <property type="entry name" value="UBIQUITIN-LIKE DOMAIN-CONTAINING PROTEIN"/>
    <property type="match status" value="1"/>
</dbReference>
<evidence type="ECO:0000256" key="1">
    <source>
        <dbReference type="SAM" id="MobiDB-lite"/>
    </source>
</evidence>
<dbReference type="OMA" id="FRRTHFQ"/>
<accession>A0A7M7GHY2</accession>
<dbReference type="PANTHER" id="PTHR14557">
    <property type="entry name" value="PROTEIN C7ORF21"/>
    <property type="match status" value="1"/>
</dbReference>
<dbReference type="CDD" id="cd17057">
    <property type="entry name" value="Ubl_TMUB1_like"/>
    <property type="match status" value="1"/>
</dbReference>
<feature type="transmembrane region" description="Helical" evidence="2">
    <location>
        <begin position="400"/>
        <end position="419"/>
    </location>
</feature>
<dbReference type="KEGG" id="spu:100894138"/>
<dbReference type="InterPro" id="IPR000626">
    <property type="entry name" value="Ubiquitin-like_dom"/>
</dbReference>